<sequence length="506" mass="56990">MKTFFRFVVVLLWCATAAVARLSKSMFRKDVHVLMYETDSSLEKDPRSPLHFFKERSNIAKLQTTVFGGDLAYHGFGDKYQTLRPLLELLDKSKLVILADARDVALNVPEDPEAASRAVDHFMETYHKLTKNAPNAIVMSAESQCCVSAMSHAHPGDYFDTQTMKRHKRACASGTQQCLWDENKNIYSWVEFMYERAFNDTGIDYIGDVYLNAGLMAGYPADLMKLLDTIDIGPSEDDQAVLSGLMYSFPELIVLDYDQEMFGNNQWPRGLEAGCVFETGQATSRLMHRETGTEPLIVHTPGKFYGCLDVLIEELGGNSQQRYLETHPNGNPRRTGESERARRRLGKEEEEDEDVKKKDSKKGVKGSEAEKDGSKTNPTLPEVGDLEETVDEKDKDDKDDDKTKKDKKDGGKVVEDTTEELVDDIQEALEESDESANYGPGYGQYGLSPYGLYGNYGNYGYGNYGSYGNYGNYGYGNYGYGSLQDVDVIGRRRRVRQAFREPRTSL</sequence>
<evidence type="ECO:0000256" key="1">
    <source>
        <dbReference type="SAM" id="MobiDB-lite"/>
    </source>
</evidence>
<keyword evidence="4" id="KW-1185">Reference proteome</keyword>
<evidence type="ECO:0000313" key="4">
    <source>
        <dbReference type="Proteomes" id="UP000693970"/>
    </source>
</evidence>
<protein>
    <submittedName>
        <fullName evidence="3">Uncharacterized protein</fullName>
    </submittedName>
</protein>
<feature type="signal peptide" evidence="2">
    <location>
        <begin position="1"/>
        <end position="20"/>
    </location>
</feature>
<keyword evidence="2" id="KW-0732">Signal</keyword>
<feature type="compositionally biased region" description="Basic and acidic residues" evidence="1">
    <location>
        <begin position="354"/>
        <end position="374"/>
    </location>
</feature>
<accession>A0A9K3LLV0</accession>
<reference evidence="3" key="2">
    <citation type="submission" date="2021-04" db="EMBL/GenBank/DDBJ databases">
        <authorList>
            <person name="Podell S."/>
        </authorList>
    </citation>
    <scope>NUCLEOTIDE SEQUENCE</scope>
    <source>
        <strain evidence="3">Hildebrandi</strain>
    </source>
</reference>
<comment type="caution">
    <text evidence="3">The sequence shown here is derived from an EMBL/GenBank/DDBJ whole genome shotgun (WGS) entry which is preliminary data.</text>
</comment>
<organism evidence="3 4">
    <name type="scientific">Nitzschia inconspicua</name>
    <dbReference type="NCBI Taxonomy" id="303405"/>
    <lineage>
        <taxon>Eukaryota</taxon>
        <taxon>Sar</taxon>
        <taxon>Stramenopiles</taxon>
        <taxon>Ochrophyta</taxon>
        <taxon>Bacillariophyta</taxon>
        <taxon>Bacillariophyceae</taxon>
        <taxon>Bacillariophycidae</taxon>
        <taxon>Bacillariales</taxon>
        <taxon>Bacillariaceae</taxon>
        <taxon>Nitzschia</taxon>
    </lineage>
</organism>
<reference evidence="3" key="1">
    <citation type="journal article" date="2021" name="Sci. Rep.">
        <title>Diploid genomic architecture of Nitzschia inconspicua, an elite biomass production diatom.</title>
        <authorList>
            <person name="Oliver A."/>
            <person name="Podell S."/>
            <person name="Pinowska A."/>
            <person name="Traller J.C."/>
            <person name="Smith S.R."/>
            <person name="McClure R."/>
            <person name="Beliaev A."/>
            <person name="Bohutskyi P."/>
            <person name="Hill E.A."/>
            <person name="Rabines A."/>
            <person name="Zheng H."/>
            <person name="Allen L.Z."/>
            <person name="Kuo A."/>
            <person name="Grigoriev I.V."/>
            <person name="Allen A.E."/>
            <person name="Hazlebeck D."/>
            <person name="Allen E.E."/>
        </authorList>
    </citation>
    <scope>NUCLEOTIDE SEQUENCE</scope>
    <source>
        <strain evidence="3">Hildebrandi</strain>
    </source>
</reference>
<proteinExistence type="predicted"/>
<name>A0A9K3LLV0_9STRA</name>
<dbReference type="Proteomes" id="UP000693970">
    <property type="component" value="Unassembled WGS sequence"/>
</dbReference>
<dbReference type="OrthoDB" id="41529at2759"/>
<evidence type="ECO:0000256" key="2">
    <source>
        <dbReference type="SAM" id="SignalP"/>
    </source>
</evidence>
<dbReference type="AlphaFoldDB" id="A0A9K3LLV0"/>
<dbReference type="CDD" id="cd22997">
    <property type="entry name" value="GT_LH"/>
    <property type="match status" value="1"/>
</dbReference>
<dbReference type="EMBL" id="JAGRRH010000009">
    <property type="protein sequence ID" value="KAG7364068.1"/>
    <property type="molecule type" value="Genomic_DNA"/>
</dbReference>
<feature type="compositionally biased region" description="Basic and acidic residues" evidence="1">
    <location>
        <begin position="392"/>
        <end position="415"/>
    </location>
</feature>
<feature type="region of interest" description="Disordered" evidence="1">
    <location>
        <begin position="322"/>
        <end position="416"/>
    </location>
</feature>
<feature type="chain" id="PRO_5039893997" evidence="2">
    <location>
        <begin position="21"/>
        <end position="506"/>
    </location>
</feature>
<evidence type="ECO:0000313" key="3">
    <source>
        <dbReference type="EMBL" id="KAG7364068.1"/>
    </source>
</evidence>
<gene>
    <name evidence="3" type="ORF">IV203_037270</name>
</gene>